<protein>
    <recommendedName>
        <fullName evidence="3">Glycoside hydrolase</fullName>
    </recommendedName>
</protein>
<dbReference type="AlphaFoldDB" id="A0A940X196"/>
<dbReference type="EMBL" id="JAGKTC010000001">
    <property type="protein sequence ID" value="MBP3983436.1"/>
    <property type="molecule type" value="Genomic_DNA"/>
</dbReference>
<gene>
    <name evidence="1" type="ORF">J5837_03280</name>
</gene>
<comment type="caution">
    <text evidence="1">The sequence shown here is derived from an EMBL/GenBank/DDBJ whole genome shotgun (WGS) entry which is preliminary data.</text>
</comment>
<organism evidence="1 2">
    <name type="scientific">Pseudoxanthomonas helianthi</name>
    <dbReference type="NCBI Taxonomy" id="1453541"/>
    <lineage>
        <taxon>Bacteria</taxon>
        <taxon>Pseudomonadati</taxon>
        <taxon>Pseudomonadota</taxon>
        <taxon>Gammaproteobacteria</taxon>
        <taxon>Lysobacterales</taxon>
        <taxon>Lysobacteraceae</taxon>
        <taxon>Pseudoxanthomonas</taxon>
    </lineage>
</organism>
<sequence>MRSYASFTVAAPPAALGLDPFYAKHVDAGGIPVVSSARVSDDALLIARDIVDAMLAHRPDVRVDMVGRGVRVGVMAIDEGTMDLPEQRDWKKPAKDDPRLTFCERKNYARIAAMTDAQYWNGRARGMGGDYTTVGEENLLGVAGSRYFGESILVHEFSHNILSTLQRIEPDFHREVEAAYGQAMRKGLWADSYAMTTVQEYWAEGTQFWFDSNMAYANGASTIADDQDLARYDPVLHRLLGRVYGDTHRIPADVFHMSPARLLVHPVGSGGC</sequence>
<keyword evidence="2" id="KW-1185">Reference proteome</keyword>
<reference evidence="1" key="1">
    <citation type="journal article" date="2016" name="Int. J. Syst. Evol. Microbiol.">
        <title>Pseudoxanthomonas helianthi sp. nov., isolated from roots of Jerusalem artichoke (Helianthus tuberosus).</title>
        <authorList>
            <person name="Kittiwongwattana C."/>
            <person name="Thawai C."/>
        </authorList>
    </citation>
    <scope>NUCLEOTIDE SEQUENCE</scope>
    <source>
        <strain evidence="1">110414</strain>
    </source>
</reference>
<evidence type="ECO:0000313" key="2">
    <source>
        <dbReference type="Proteomes" id="UP000673447"/>
    </source>
</evidence>
<dbReference type="RefSeq" id="WP_210535288.1">
    <property type="nucleotide sequence ID" value="NZ_JAGKTC010000001.1"/>
</dbReference>
<evidence type="ECO:0008006" key="3">
    <source>
        <dbReference type="Google" id="ProtNLM"/>
    </source>
</evidence>
<reference evidence="1" key="2">
    <citation type="submission" date="2021-03" db="EMBL/GenBank/DDBJ databases">
        <authorList>
            <person name="Cao W."/>
        </authorList>
    </citation>
    <scope>NUCLEOTIDE SEQUENCE</scope>
    <source>
        <strain evidence="1">110414</strain>
    </source>
</reference>
<evidence type="ECO:0000313" key="1">
    <source>
        <dbReference type="EMBL" id="MBP3983436.1"/>
    </source>
</evidence>
<accession>A0A940X196</accession>
<proteinExistence type="predicted"/>
<name>A0A940X196_9GAMM</name>
<dbReference type="Proteomes" id="UP000673447">
    <property type="component" value="Unassembled WGS sequence"/>
</dbReference>